<dbReference type="STRING" id="272562.CA_C2300"/>
<evidence type="ECO:0000313" key="2">
    <source>
        <dbReference type="EMBL" id="AAK80256.1"/>
    </source>
</evidence>
<keyword evidence="1" id="KW-0472">Membrane</keyword>
<reference evidence="2 3" key="1">
    <citation type="journal article" date="2001" name="J. Bacteriol.">
        <title>Genome sequence and comparative analysis of the solvent-producing bacterium Clostridium acetobutylicum.</title>
        <authorList>
            <person name="Nolling J."/>
            <person name="Breton G."/>
            <person name="Omelchenko M.V."/>
            <person name="Makarova K.S."/>
            <person name="Zeng Q."/>
            <person name="Gibson R."/>
            <person name="Lee H.M."/>
            <person name="Dubois J."/>
            <person name="Qiu D."/>
            <person name="Hitti J."/>
            <person name="Wolf Y.I."/>
            <person name="Tatusov R.L."/>
            <person name="Sabathe F."/>
            <person name="Doucette-Stamm L."/>
            <person name="Soucaille P."/>
            <person name="Daly M.J."/>
            <person name="Bennett G.N."/>
            <person name="Koonin E.V."/>
            <person name="Smith D.R."/>
        </authorList>
    </citation>
    <scope>NUCLEOTIDE SEQUENCE [LARGE SCALE GENOMIC DNA]</scope>
    <source>
        <strain evidence="3">ATCC 824 / DSM 792 / JCM 1419 / LMG 5710 / VKM B-1787</strain>
    </source>
</reference>
<protein>
    <submittedName>
        <fullName evidence="2">Uncharacterized secreted protein, YunB B.subtilis homolog</fullName>
    </submittedName>
</protein>
<gene>
    <name evidence="2" type="ordered locus">CA_C2300</name>
</gene>
<dbReference type="InterPro" id="IPR014197">
    <property type="entry name" value="Sporulation_prot_YunB"/>
</dbReference>
<accession>Q97GR6</accession>
<keyword evidence="3" id="KW-1185">Reference proteome</keyword>
<feature type="transmembrane region" description="Helical" evidence="1">
    <location>
        <begin position="12"/>
        <end position="31"/>
    </location>
</feature>
<dbReference type="Proteomes" id="UP000000814">
    <property type="component" value="Chromosome"/>
</dbReference>
<dbReference type="PIR" id="E97183">
    <property type="entry name" value="E97183"/>
</dbReference>
<dbReference type="KEGG" id="cac:CA_C2300"/>
<sequence>MGYIFSKKTKVIIIIILTFMLVLFNSVIYAFDKLITPVAIKTADSQIKSKITEIVNVNMSKVYNQNYSYNKIIEIDKDNDGNIVMMKANTIILNKLACDVALESQYDINKLGEVGIKMPLGYIFKNNILSYMGPELTIKAQQIGHVETKYLSKFEGAGINQTRHIIMILVKTKVRVMIPMAYDDIEIKNEIPVAETIIVGKIPNSALGLSLKNSGFIVP</sequence>
<dbReference type="RefSeq" id="WP_010965597.1">
    <property type="nucleotide sequence ID" value="NC_003030.1"/>
</dbReference>
<dbReference type="EMBL" id="AE001437">
    <property type="protein sequence ID" value="AAK80256.1"/>
    <property type="molecule type" value="Genomic_DNA"/>
</dbReference>
<evidence type="ECO:0000313" key="3">
    <source>
        <dbReference type="Proteomes" id="UP000000814"/>
    </source>
</evidence>
<dbReference type="eggNOG" id="ENOG5031XUS">
    <property type="taxonomic scope" value="Bacteria"/>
</dbReference>
<name>Q97GR6_CLOAB</name>
<dbReference type="OrthoDB" id="1649278at2"/>
<organism evidence="2 3">
    <name type="scientific">Clostridium acetobutylicum (strain ATCC 824 / DSM 792 / JCM 1419 / IAM 19013 / LMG 5710 / NBRC 13948 / NRRL B-527 / VKM B-1787 / 2291 / W)</name>
    <dbReference type="NCBI Taxonomy" id="272562"/>
    <lineage>
        <taxon>Bacteria</taxon>
        <taxon>Bacillati</taxon>
        <taxon>Bacillota</taxon>
        <taxon>Clostridia</taxon>
        <taxon>Eubacteriales</taxon>
        <taxon>Clostridiaceae</taxon>
        <taxon>Clostridium</taxon>
    </lineage>
</organism>
<dbReference type="GeneID" id="44998776"/>
<keyword evidence="1" id="KW-1133">Transmembrane helix</keyword>
<dbReference type="HOGENOM" id="CLU_067338_2_0_9"/>
<dbReference type="PIRSF" id="PIRSF021383">
    <property type="entry name" value="YunB"/>
    <property type="match status" value="1"/>
</dbReference>
<proteinExistence type="predicted"/>
<keyword evidence="1" id="KW-0812">Transmembrane</keyword>
<dbReference type="AlphaFoldDB" id="Q97GR6"/>
<dbReference type="PATRIC" id="fig|272562.8.peg.2497"/>
<evidence type="ECO:0000256" key="1">
    <source>
        <dbReference type="SAM" id="Phobius"/>
    </source>
</evidence>
<dbReference type="NCBIfam" id="TIGR02832">
    <property type="entry name" value="spo_yunB"/>
    <property type="match status" value="1"/>
</dbReference>
<dbReference type="Pfam" id="PF09560">
    <property type="entry name" value="Spore_YunB"/>
    <property type="match status" value="1"/>
</dbReference>